<dbReference type="PANTHER" id="PTHR43343">
    <property type="entry name" value="PEPTIDASE S12"/>
    <property type="match status" value="1"/>
</dbReference>
<protein>
    <submittedName>
        <fullName evidence="7">S1C family serine protease</fullName>
        <ecNumber evidence="7">3.4.21.-</ecNumber>
    </submittedName>
</protein>
<dbReference type="Proteomes" id="UP001597273">
    <property type="component" value="Unassembled WGS sequence"/>
</dbReference>
<dbReference type="EC" id="3.4.21.-" evidence="7"/>
<proteinExistence type="predicted"/>
<evidence type="ECO:0000256" key="3">
    <source>
        <dbReference type="ARBA" id="ARBA00022825"/>
    </source>
</evidence>
<name>A0ABW4QEC6_9BACL</name>
<evidence type="ECO:0000256" key="1">
    <source>
        <dbReference type="ARBA" id="ARBA00022670"/>
    </source>
</evidence>
<evidence type="ECO:0000313" key="7">
    <source>
        <dbReference type="EMBL" id="MFD1861935.1"/>
    </source>
</evidence>
<evidence type="ECO:0000259" key="6">
    <source>
        <dbReference type="Pfam" id="PF22819"/>
    </source>
</evidence>
<keyword evidence="5" id="KW-0812">Transmembrane</keyword>
<dbReference type="InterPro" id="IPR009003">
    <property type="entry name" value="Peptidase_S1_PA"/>
</dbReference>
<dbReference type="PANTHER" id="PTHR43343:SF3">
    <property type="entry name" value="PROTEASE DO-LIKE 8, CHLOROPLASTIC"/>
    <property type="match status" value="1"/>
</dbReference>
<reference evidence="8" key="1">
    <citation type="journal article" date="2019" name="Int. J. Syst. Evol. Microbiol.">
        <title>The Global Catalogue of Microorganisms (GCM) 10K type strain sequencing project: providing services to taxonomists for standard genome sequencing and annotation.</title>
        <authorList>
            <consortium name="The Broad Institute Genomics Platform"/>
            <consortium name="The Broad Institute Genome Sequencing Center for Infectious Disease"/>
            <person name="Wu L."/>
            <person name="Ma J."/>
        </authorList>
    </citation>
    <scope>NUCLEOTIDE SEQUENCE [LARGE SCALE GENOMIC DNA]</scope>
    <source>
        <strain evidence="8">CGMCC 1.15475</strain>
    </source>
</reference>
<keyword evidence="3" id="KW-0720">Serine protease</keyword>
<evidence type="ECO:0000256" key="4">
    <source>
        <dbReference type="SAM" id="MobiDB-lite"/>
    </source>
</evidence>
<dbReference type="Pfam" id="PF22819">
    <property type="entry name" value="TcaA_5th"/>
    <property type="match status" value="1"/>
</dbReference>
<dbReference type="SUPFAM" id="SSF50494">
    <property type="entry name" value="Trypsin-like serine proteases"/>
    <property type="match status" value="1"/>
</dbReference>
<feature type="transmembrane region" description="Helical" evidence="5">
    <location>
        <begin position="17"/>
        <end position="38"/>
    </location>
</feature>
<feature type="domain" description="TcaA protein NTF2-like" evidence="6">
    <location>
        <begin position="325"/>
        <end position="436"/>
    </location>
</feature>
<dbReference type="GO" id="GO:0008233">
    <property type="term" value="F:peptidase activity"/>
    <property type="evidence" value="ECO:0007669"/>
    <property type="project" value="UniProtKB-KW"/>
</dbReference>
<dbReference type="InterPro" id="IPR051201">
    <property type="entry name" value="Chloro_Bact_Ser_Proteases"/>
</dbReference>
<dbReference type="PRINTS" id="PR00834">
    <property type="entry name" value="PROTEASES2C"/>
</dbReference>
<keyword evidence="8" id="KW-1185">Reference proteome</keyword>
<dbReference type="Gene3D" id="2.40.10.120">
    <property type="match status" value="1"/>
</dbReference>
<feature type="region of interest" description="Disordered" evidence="4">
    <location>
        <begin position="71"/>
        <end position="108"/>
    </location>
</feature>
<keyword evidence="2 7" id="KW-0378">Hydrolase</keyword>
<feature type="compositionally biased region" description="Basic and acidic residues" evidence="4">
    <location>
        <begin position="71"/>
        <end position="90"/>
    </location>
</feature>
<keyword evidence="5" id="KW-0472">Membrane</keyword>
<evidence type="ECO:0000313" key="8">
    <source>
        <dbReference type="Proteomes" id="UP001597273"/>
    </source>
</evidence>
<evidence type="ECO:0000256" key="5">
    <source>
        <dbReference type="SAM" id="Phobius"/>
    </source>
</evidence>
<comment type="caution">
    <text evidence="7">The sequence shown here is derived from an EMBL/GenBank/DDBJ whole genome shotgun (WGS) entry which is preliminary data.</text>
</comment>
<organism evidence="7 8">
    <name type="scientific">Planococcus chinensis</name>
    <dbReference type="NCBI Taxonomy" id="272917"/>
    <lineage>
        <taxon>Bacteria</taxon>
        <taxon>Bacillati</taxon>
        <taxon>Bacillota</taxon>
        <taxon>Bacilli</taxon>
        <taxon>Bacillales</taxon>
        <taxon>Caryophanaceae</taxon>
        <taxon>Planococcus</taxon>
    </lineage>
</organism>
<dbReference type="EMBL" id="JBHUFW010000004">
    <property type="protein sequence ID" value="MFD1861935.1"/>
    <property type="molecule type" value="Genomic_DNA"/>
</dbReference>
<dbReference type="InterPro" id="IPR054528">
    <property type="entry name" value="TcaA_5th"/>
</dbReference>
<dbReference type="GO" id="GO:0006508">
    <property type="term" value="P:proteolysis"/>
    <property type="evidence" value="ECO:0007669"/>
    <property type="project" value="UniProtKB-KW"/>
</dbReference>
<keyword evidence="5" id="KW-1133">Transmembrane helix</keyword>
<accession>A0ABW4QEC6</accession>
<evidence type="ECO:0000256" key="2">
    <source>
        <dbReference type="ARBA" id="ARBA00022801"/>
    </source>
</evidence>
<sequence length="440" mass="48128">MNNRLANRKQETAKKRLLIAVLTLAVLMLAGIGSYFLLQPETESAISAEVKKDSFAGKTYAGFKVAEKELPVEETPKPEEGKVEDVRVEAPPEPEPAPEVIVESSSTPVEAPEKDLSTMIANAKTQVYTIYTDLEQGSGFLYNELGDVVTNAHVVKDASYITLKNSDGQEFNGQVIGISDTEDLALVRVAELAGKKPMAMETEALEAGRKVVAIGSPLDQSNTATEGEVTAVDKSFSADYEYTGLYEMTAAIQKGSSGGPLIDAETERIIGINSIILEDKPGIGYAIPIHSVTEQLNAWAADPIVYEEEEIVLQDVKDAFFDEQLLTSFIESYYELIPYALNEPAENYYQQYLLPGSKAEAAGKAMVESYRTEERTFNALKPVIDAVEIGDKEAKVTTTAELVYKDKASGKTLSEMNTTEYTIVIDEYGDYQVKAIKESE</sequence>
<gene>
    <name evidence="7" type="ORF">ACFSDB_03295</name>
</gene>
<dbReference type="Pfam" id="PF13365">
    <property type="entry name" value="Trypsin_2"/>
    <property type="match status" value="1"/>
</dbReference>
<keyword evidence="1 7" id="KW-0645">Protease</keyword>
<dbReference type="InterPro" id="IPR001940">
    <property type="entry name" value="Peptidase_S1C"/>
</dbReference>
<dbReference type="RefSeq" id="WP_204891006.1">
    <property type="nucleotide sequence ID" value="NZ_JBHUFW010000004.1"/>
</dbReference>